<reference evidence="3 4" key="1">
    <citation type="submission" date="2020-08" db="EMBL/GenBank/DDBJ databases">
        <title>Genomic Encyclopedia of Type Strains, Phase IV (KMG-V): Genome sequencing to study the core and pangenomes of soil and plant-associated prokaryotes.</title>
        <authorList>
            <person name="Whitman W."/>
        </authorList>
    </citation>
    <scope>NUCLEOTIDE SEQUENCE [LARGE SCALE GENOMIC DNA]</scope>
    <source>
        <strain evidence="3 4">X5P3</strain>
    </source>
</reference>
<dbReference type="InterPro" id="IPR011989">
    <property type="entry name" value="ARM-like"/>
</dbReference>
<evidence type="ECO:0000313" key="3">
    <source>
        <dbReference type="EMBL" id="MBB5064721.1"/>
    </source>
</evidence>
<name>A0A7W7ZT07_9BACT</name>
<dbReference type="PANTHER" id="PTHR12697:SF5">
    <property type="entry name" value="DEOXYHYPUSINE HYDROXYLASE"/>
    <property type="match status" value="1"/>
</dbReference>
<dbReference type="RefSeq" id="WP_184256852.1">
    <property type="nucleotide sequence ID" value="NZ_JACHIO010000012.1"/>
</dbReference>
<feature type="region of interest" description="Disordered" evidence="1">
    <location>
        <begin position="37"/>
        <end position="56"/>
    </location>
</feature>
<dbReference type="PANTHER" id="PTHR12697">
    <property type="entry name" value="PBS LYASE HEAT-LIKE PROTEIN"/>
    <property type="match status" value="1"/>
</dbReference>
<evidence type="ECO:0000313" key="4">
    <source>
        <dbReference type="Proteomes" id="UP000584867"/>
    </source>
</evidence>
<organism evidence="3 4">
    <name type="scientific">Granulicella mallensis</name>
    <dbReference type="NCBI Taxonomy" id="940614"/>
    <lineage>
        <taxon>Bacteria</taxon>
        <taxon>Pseudomonadati</taxon>
        <taxon>Acidobacteriota</taxon>
        <taxon>Terriglobia</taxon>
        <taxon>Terriglobales</taxon>
        <taxon>Acidobacteriaceae</taxon>
        <taxon>Granulicella</taxon>
    </lineage>
</organism>
<feature type="chain" id="PRO_5031211145" evidence="2">
    <location>
        <begin position="30"/>
        <end position="319"/>
    </location>
</feature>
<sequence>MNPFLSSLRSSILMLGLSTLALAPLSVYAQEAPAKPVDTSNATDASPAATAPHLNNTETAWNMLDTALNGIKDEKHSDLRTQALAALGTMGTNARAGHLIADAMNDPDLDVRTAAVLAAGQTKNRALMSNLRDKLNDKEPQVAFAAALTLSKANDHSGEDILMDVVDGDRKANSGLINGTMHTMSKDLHNPSAIAKIGALQGASMLLGPFGIGITAYEYIRKNGGESAHVIAITELSKTRSGSLRDLFVKALGDKDPAVRAAAAKALGDYHDKATASSLLDVFQDSKAPVRLTAAAAYLRSTGIRATAQASTPTPEVKK</sequence>
<keyword evidence="2" id="KW-0732">Signal</keyword>
<protein>
    <submittedName>
        <fullName evidence="3">HEAT repeat protein</fullName>
    </submittedName>
</protein>
<dbReference type="Proteomes" id="UP000584867">
    <property type="component" value="Unassembled WGS sequence"/>
</dbReference>
<dbReference type="SUPFAM" id="SSF48371">
    <property type="entry name" value="ARM repeat"/>
    <property type="match status" value="1"/>
</dbReference>
<feature type="signal peptide" evidence="2">
    <location>
        <begin position="1"/>
        <end position="29"/>
    </location>
</feature>
<dbReference type="Gene3D" id="1.25.10.10">
    <property type="entry name" value="Leucine-rich Repeat Variant"/>
    <property type="match status" value="2"/>
</dbReference>
<dbReference type="InterPro" id="IPR004155">
    <property type="entry name" value="PBS_lyase_HEAT"/>
</dbReference>
<proteinExistence type="predicted"/>
<gene>
    <name evidence="3" type="ORF">HDF15_003081</name>
</gene>
<evidence type="ECO:0000256" key="2">
    <source>
        <dbReference type="SAM" id="SignalP"/>
    </source>
</evidence>
<dbReference type="Pfam" id="PF13646">
    <property type="entry name" value="HEAT_2"/>
    <property type="match status" value="2"/>
</dbReference>
<dbReference type="EMBL" id="JACHIO010000012">
    <property type="protein sequence ID" value="MBB5064721.1"/>
    <property type="molecule type" value="Genomic_DNA"/>
</dbReference>
<evidence type="ECO:0000256" key="1">
    <source>
        <dbReference type="SAM" id="MobiDB-lite"/>
    </source>
</evidence>
<accession>A0A7W7ZT07</accession>
<dbReference type="SMART" id="SM00567">
    <property type="entry name" value="EZ_HEAT"/>
    <property type="match status" value="3"/>
</dbReference>
<dbReference type="InterPro" id="IPR016024">
    <property type="entry name" value="ARM-type_fold"/>
</dbReference>
<dbReference type="AlphaFoldDB" id="A0A7W7ZT07"/>
<comment type="caution">
    <text evidence="3">The sequence shown here is derived from an EMBL/GenBank/DDBJ whole genome shotgun (WGS) entry which is preliminary data.</text>
</comment>
<dbReference type="GO" id="GO:0016491">
    <property type="term" value="F:oxidoreductase activity"/>
    <property type="evidence" value="ECO:0007669"/>
    <property type="project" value="TreeGrafter"/>
</dbReference>